<sequence>MGKDESSIEYVKDRPGHDRRYAIDWSKIHTELGWSPAYSDLQKGLEKTIEWYTKNQDWWKRVKYGKK</sequence>
<evidence type="ECO:0000313" key="2">
    <source>
        <dbReference type="EMBL" id="PJE63745.1"/>
    </source>
</evidence>
<dbReference type="InterPro" id="IPR016040">
    <property type="entry name" value="NAD(P)-bd_dom"/>
</dbReference>
<reference evidence="3" key="1">
    <citation type="submission" date="2017-09" db="EMBL/GenBank/DDBJ databases">
        <title>Depth-based differentiation of microbial function through sediment-hosted aquifers and enrichment of novel symbionts in the deep terrestrial subsurface.</title>
        <authorList>
            <person name="Probst A.J."/>
            <person name="Ladd B."/>
            <person name="Jarett J.K."/>
            <person name="Geller-Mcgrath D.E."/>
            <person name="Sieber C.M.K."/>
            <person name="Emerson J.B."/>
            <person name="Anantharaman K."/>
            <person name="Thomas B.C."/>
            <person name="Malmstrom R."/>
            <person name="Stieglmeier M."/>
            <person name="Klingl A."/>
            <person name="Woyke T."/>
            <person name="Ryan C.M."/>
            <person name="Banfield J.F."/>
        </authorList>
    </citation>
    <scope>NUCLEOTIDE SEQUENCE [LARGE SCALE GENOMIC DNA]</scope>
</reference>
<comment type="caution">
    <text evidence="2">The sequence shown here is derived from an EMBL/GenBank/DDBJ whole genome shotgun (WGS) entry which is preliminary data.</text>
</comment>
<dbReference type="Gene3D" id="3.40.50.720">
    <property type="entry name" value="NAD(P)-binding Rossmann-like Domain"/>
    <property type="match status" value="1"/>
</dbReference>
<gene>
    <name evidence="2" type="ORF">COU89_01690</name>
</gene>
<dbReference type="SUPFAM" id="SSF51735">
    <property type="entry name" value="NAD(P)-binding Rossmann-fold domains"/>
    <property type="match status" value="1"/>
</dbReference>
<accession>A0A2M8KUZ5</accession>
<dbReference type="EMBL" id="PFEE01000035">
    <property type="protein sequence ID" value="PJE63745.1"/>
    <property type="molecule type" value="Genomic_DNA"/>
</dbReference>
<evidence type="ECO:0000259" key="1">
    <source>
        <dbReference type="Pfam" id="PF16363"/>
    </source>
</evidence>
<dbReference type="PANTHER" id="PTHR43000">
    <property type="entry name" value="DTDP-D-GLUCOSE 4,6-DEHYDRATASE-RELATED"/>
    <property type="match status" value="1"/>
</dbReference>
<evidence type="ECO:0000313" key="3">
    <source>
        <dbReference type="Proteomes" id="UP000231569"/>
    </source>
</evidence>
<dbReference type="AlphaFoldDB" id="A0A2M8KUZ5"/>
<dbReference type="Gene3D" id="3.90.25.10">
    <property type="entry name" value="UDP-galactose 4-epimerase, domain 1"/>
    <property type="match status" value="1"/>
</dbReference>
<protein>
    <recommendedName>
        <fullName evidence="1">NAD(P)-binding domain-containing protein</fullName>
    </recommendedName>
</protein>
<name>A0A2M8KUZ5_9BACT</name>
<proteinExistence type="predicted"/>
<dbReference type="Proteomes" id="UP000231569">
    <property type="component" value="Unassembled WGS sequence"/>
</dbReference>
<feature type="domain" description="NAD(P)-binding" evidence="1">
    <location>
        <begin position="3"/>
        <end position="44"/>
    </location>
</feature>
<dbReference type="Pfam" id="PF16363">
    <property type="entry name" value="GDP_Man_Dehyd"/>
    <property type="match status" value="1"/>
</dbReference>
<dbReference type="InterPro" id="IPR036291">
    <property type="entry name" value="NAD(P)-bd_dom_sf"/>
</dbReference>
<organism evidence="2 3">
    <name type="scientific">Candidatus Roizmanbacteria bacterium CG10_big_fil_rev_8_21_14_0_10_45_7</name>
    <dbReference type="NCBI Taxonomy" id="1974854"/>
    <lineage>
        <taxon>Bacteria</taxon>
        <taxon>Candidatus Roizmaniibacteriota</taxon>
    </lineage>
</organism>